<dbReference type="EMBL" id="JACGLS010000001">
    <property type="protein sequence ID" value="MBA6155834.1"/>
    <property type="molecule type" value="Genomic_DNA"/>
</dbReference>
<reference evidence="2 3" key="1">
    <citation type="submission" date="2020-07" db="EMBL/GenBank/DDBJ databases">
        <title>Bacterium isolated from marine sediment.</title>
        <authorList>
            <person name="Shang D."/>
            <person name="Du Z.-J."/>
        </authorList>
    </citation>
    <scope>NUCLEOTIDE SEQUENCE [LARGE SCALE GENOMIC DNA]</scope>
    <source>
        <strain evidence="2 3">S7007</strain>
    </source>
</reference>
<keyword evidence="1" id="KW-0732">Signal</keyword>
<feature type="signal peptide" evidence="1">
    <location>
        <begin position="1"/>
        <end position="20"/>
    </location>
</feature>
<dbReference type="NCBIfam" id="TIGR01200">
    <property type="entry name" value="GLPGLI"/>
    <property type="match status" value="1"/>
</dbReference>
<comment type="caution">
    <text evidence="2">The sequence shown here is derived from an EMBL/GenBank/DDBJ whole genome shotgun (WGS) entry which is preliminary data.</text>
</comment>
<dbReference type="InterPro" id="IPR005901">
    <property type="entry name" value="GLPGLI"/>
</dbReference>
<protein>
    <submittedName>
        <fullName evidence="2">GLPGLI family protein</fullName>
    </submittedName>
</protein>
<evidence type="ECO:0000313" key="3">
    <source>
        <dbReference type="Proteomes" id="UP000563906"/>
    </source>
</evidence>
<evidence type="ECO:0000256" key="1">
    <source>
        <dbReference type="SAM" id="SignalP"/>
    </source>
</evidence>
<keyword evidence="3" id="KW-1185">Reference proteome</keyword>
<dbReference type="Pfam" id="PF09697">
    <property type="entry name" value="Porph_ging"/>
    <property type="match status" value="1"/>
</dbReference>
<accession>A0A839ANT6</accession>
<dbReference type="AlphaFoldDB" id="A0A839ANT6"/>
<dbReference type="Proteomes" id="UP000563906">
    <property type="component" value="Unassembled WGS sequence"/>
</dbReference>
<feature type="chain" id="PRO_5033067174" evidence="1">
    <location>
        <begin position="21"/>
        <end position="284"/>
    </location>
</feature>
<gene>
    <name evidence="2" type="ORF">H3Z83_04760</name>
</gene>
<name>A0A839ANT6_9FLAO</name>
<dbReference type="RefSeq" id="WP_182124312.1">
    <property type="nucleotide sequence ID" value="NZ_JACGLS010000001.1"/>
</dbReference>
<proteinExistence type="predicted"/>
<organism evidence="2 3">
    <name type="scientific">Tenacibaculum pelagium</name>
    <dbReference type="NCBI Taxonomy" id="2759527"/>
    <lineage>
        <taxon>Bacteria</taxon>
        <taxon>Pseudomonadati</taxon>
        <taxon>Bacteroidota</taxon>
        <taxon>Flavobacteriia</taxon>
        <taxon>Flavobacteriales</taxon>
        <taxon>Flavobacteriaceae</taxon>
        <taxon>Tenacibaculum</taxon>
    </lineage>
</organism>
<evidence type="ECO:0000313" key="2">
    <source>
        <dbReference type="EMBL" id="MBA6155834.1"/>
    </source>
</evidence>
<sequence>MKQLFTGLFLCLSITLFAQANFQGKAVYQSKTTFDMDRFNGRQMSEERKKQIKDRMKNMLEKTYVLSFTKEESVYKEEAKLAAPRAGRGFRFGGFGGGTKYKNIKEGKFFESTESFGKKFLITESVEKPNWKLGSETKQIGNYTCFKASLIKKTDALDWRNMRGRRGDDKKKDSTKTQKITKEIELPKEVVVTAWYTPQIPVSNGPGNYWGLPGLILEINEGRTTILCSEITMNPSEKIEIKEPTKGKEVTRAEYTKIMKKKMEEMREMFRNRRGGNGGRRGFH</sequence>